<gene>
    <name evidence="3" type="ORF">SAMN02746098_04609</name>
</gene>
<dbReference type="InterPro" id="IPR013830">
    <property type="entry name" value="SGNH_hydro"/>
</dbReference>
<dbReference type="SUPFAM" id="SSF52266">
    <property type="entry name" value="SGNH hydrolase"/>
    <property type="match status" value="1"/>
</dbReference>
<name>A0A1M6DX35_9FIRM</name>
<evidence type="ECO:0000313" key="3">
    <source>
        <dbReference type="EMBL" id="SHI77578.1"/>
    </source>
</evidence>
<dbReference type="CDD" id="cd00229">
    <property type="entry name" value="SGNH_hydrolase"/>
    <property type="match status" value="1"/>
</dbReference>
<keyword evidence="4" id="KW-1185">Reference proteome</keyword>
<dbReference type="PANTHER" id="PTHR30383">
    <property type="entry name" value="THIOESTERASE 1/PROTEASE 1/LYSOPHOSPHOLIPASE L1"/>
    <property type="match status" value="1"/>
</dbReference>
<dbReference type="RefSeq" id="WP_073032524.1">
    <property type="nucleotide sequence ID" value="NZ_FQXJ01000025.1"/>
</dbReference>
<dbReference type="Proteomes" id="UP000183954">
    <property type="component" value="Unassembled WGS sequence"/>
</dbReference>
<dbReference type="InterPro" id="IPR036514">
    <property type="entry name" value="SGNH_hydro_sf"/>
</dbReference>
<dbReference type="Pfam" id="PF13472">
    <property type="entry name" value="Lipase_GDSL_2"/>
    <property type="match status" value="1"/>
</dbReference>
<accession>A0A1M6DX35</accession>
<proteinExistence type="predicted"/>
<dbReference type="EMBL" id="FQXJ01000025">
    <property type="protein sequence ID" value="SHI77578.1"/>
    <property type="molecule type" value="Genomic_DNA"/>
</dbReference>
<feature type="domain" description="SGNH hydrolase-type esterase" evidence="2">
    <location>
        <begin position="59"/>
        <end position="225"/>
    </location>
</feature>
<dbReference type="AlphaFoldDB" id="A0A1M6DX35"/>
<evidence type="ECO:0000313" key="4">
    <source>
        <dbReference type="Proteomes" id="UP000183954"/>
    </source>
</evidence>
<evidence type="ECO:0000259" key="2">
    <source>
        <dbReference type="Pfam" id="PF13472"/>
    </source>
</evidence>
<evidence type="ECO:0000256" key="1">
    <source>
        <dbReference type="SAM" id="SignalP"/>
    </source>
</evidence>
<sequence length="241" mass="26971">MKKIIMYVLSATLVFTTLSFGISETVQAAERAVSTATVAKVQTLKGIRKLKNDRVKAVILGDSIAVSQGATDPIKNGWYKDLRRSLYKTYSNNIVWDNKALSGVLIDYCLTRATEIESSTDVVFICIGRNDRNFYTPSQFSRKYTQLIRIIKSKAPKADIFCIVEPPMVSLDESSFMGIRTAIINVSAKTGSNLLDVWSAFPKDLVDLDALMKDGLHPNDKGYKLMSNYMYDRLVKVIKTT</sequence>
<reference evidence="4" key="1">
    <citation type="submission" date="2016-11" db="EMBL/GenBank/DDBJ databases">
        <authorList>
            <person name="Varghese N."/>
            <person name="Submissions S."/>
        </authorList>
    </citation>
    <scope>NUCLEOTIDE SEQUENCE [LARGE SCALE GENOMIC DNA]</scope>
    <source>
        <strain evidence="4">DSM 15449</strain>
    </source>
</reference>
<dbReference type="InterPro" id="IPR051532">
    <property type="entry name" value="Ester_Hydrolysis_Enzymes"/>
</dbReference>
<keyword evidence="1" id="KW-0732">Signal</keyword>
<dbReference type="Gene3D" id="3.40.50.1110">
    <property type="entry name" value="SGNH hydrolase"/>
    <property type="match status" value="1"/>
</dbReference>
<feature type="chain" id="PRO_5012364398" evidence="1">
    <location>
        <begin position="29"/>
        <end position="241"/>
    </location>
</feature>
<feature type="signal peptide" evidence="1">
    <location>
        <begin position="1"/>
        <end position="28"/>
    </location>
</feature>
<dbReference type="OrthoDB" id="8233337at2"/>
<organism evidence="3 4">
    <name type="scientific">Desulfosporosinus lacus DSM 15449</name>
    <dbReference type="NCBI Taxonomy" id="1121420"/>
    <lineage>
        <taxon>Bacteria</taxon>
        <taxon>Bacillati</taxon>
        <taxon>Bacillota</taxon>
        <taxon>Clostridia</taxon>
        <taxon>Eubacteriales</taxon>
        <taxon>Desulfitobacteriaceae</taxon>
        <taxon>Desulfosporosinus</taxon>
    </lineage>
</organism>
<dbReference type="STRING" id="1121420.SAMN02746098_04609"/>
<protein>
    <submittedName>
        <fullName evidence="3">Lysophospholipase L1</fullName>
    </submittedName>
</protein>